<evidence type="ECO:0000256" key="1">
    <source>
        <dbReference type="SAM" id="MobiDB-lite"/>
    </source>
</evidence>
<protein>
    <recommendedName>
        <fullName evidence="4">DUF3945 domain-containing protein</fullName>
    </recommendedName>
</protein>
<organism evidence="2 3">
    <name type="scientific">Butyricimonas virosa</name>
    <dbReference type="NCBI Taxonomy" id="544645"/>
    <lineage>
        <taxon>Bacteria</taxon>
        <taxon>Pseudomonadati</taxon>
        <taxon>Bacteroidota</taxon>
        <taxon>Bacteroidia</taxon>
        <taxon>Bacteroidales</taxon>
        <taxon>Odoribacteraceae</taxon>
        <taxon>Butyricimonas</taxon>
    </lineage>
</organism>
<evidence type="ECO:0000313" key="2">
    <source>
        <dbReference type="EMBL" id="RGY10991.1"/>
    </source>
</evidence>
<feature type="region of interest" description="Disordered" evidence="1">
    <location>
        <begin position="54"/>
        <end position="85"/>
    </location>
</feature>
<accession>A0A413IHH7</accession>
<reference evidence="2 3" key="1">
    <citation type="submission" date="2018-08" db="EMBL/GenBank/DDBJ databases">
        <title>A genome reference for cultivated species of the human gut microbiota.</title>
        <authorList>
            <person name="Zou Y."/>
            <person name="Xue W."/>
            <person name="Luo G."/>
        </authorList>
    </citation>
    <scope>NUCLEOTIDE SEQUENCE [LARGE SCALE GENOMIC DNA]</scope>
    <source>
        <strain evidence="2 3">OF02-7</strain>
    </source>
</reference>
<evidence type="ECO:0008006" key="4">
    <source>
        <dbReference type="Google" id="ProtNLM"/>
    </source>
</evidence>
<comment type="caution">
    <text evidence="2">The sequence shown here is derived from an EMBL/GenBank/DDBJ whole genome shotgun (WGS) entry which is preliminary data.</text>
</comment>
<proteinExistence type="predicted"/>
<dbReference type="AlphaFoldDB" id="A0A413IHH7"/>
<sequence>MEFPRGCIALNNITLNGKTGNFALHKPEGKAVQFYDLSDPRNFFLKSEIEKSEKAYAHKHPAKKQSDKDQENNQSAKPKSLKKKR</sequence>
<gene>
    <name evidence="2" type="ORF">DXA50_19850</name>
</gene>
<dbReference type="EMBL" id="QSCR01000061">
    <property type="protein sequence ID" value="RGY10991.1"/>
    <property type="molecule type" value="Genomic_DNA"/>
</dbReference>
<dbReference type="Proteomes" id="UP000286063">
    <property type="component" value="Unassembled WGS sequence"/>
</dbReference>
<evidence type="ECO:0000313" key="3">
    <source>
        <dbReference type="Proteomes" id="UP000286063"/>
    </source>
</evidence>
<dbReference type="RefSeq" id="WP_117775756.1">
    <property type="nucleotide sequence ID" value="NZ_CAJUBB010000075.1"/>
</dbReference>
<name>A0A413IHH7_9BACT</name>